<dbReference type="RefSeq" id="WP_326090371.1">
    <property type="nucleotide sequence ID" value="NZ_JARLKZ010000016.1"/>
</dbReference>
<dbReference type="Pfam" id="PF13115">
    <property type="entry name" value="YtkA"/>
    <property type="match status" value="1"/>
</dbReference>
<feature type="domain" description="YtkA-like" evidence="2">
    <location>
        <begin position="35"/>
        <end position="117"/>
    </location>
</feature>
<protein>
    <submittedName>
        <fullName evidence="3">FixH family protein</fullName>
    </submittedName>
</protein>
<evidence type="ECO:0000313" key="3">
    <source>
        <dbReference type="EMBL" id="MEC0242601.1"/>
    </source>
</evidence>
<name>A0ABU6GSB6_9BACL</name>
<evidence type="ECO:0000313" key="4">
    <source>
        <dbReference type="Proteomes" id="UP001344632"/>
    </source>
</evidence>
<dbReference type="EMBL" id="JARLKZ010000016">
    <property type="protein sequence ID" value="MEC0242601.1"/>
    <property type="molecule type" value="Genomic_DNA"/>
</dbReference>
<feature type="signal peptide" evidence="1">
    <location>
        <begin position="1"/>
        <end position="23"/>
    </location>
</feature>
<dbReference type="PROSITE" id="PS51257">
    <property type="entry name" value="PROKAR_LIPOPROTEIN"/>
    <property type="match status" value="1"/>
</dbReference>
<dbReference type="InterPro" id="IPR032693">
    <property type="entry name" value="YtkA-like_dom"/>
</dbReference>
<dbReference type="Proteomes" id="UP001344632">
    <property type="component" value="Unassembled WGS sequence"/>
</dbReference>
<keyword evidence="1" id="KW-0732">Signal</keyword>
<accession>A0ABU6GSB6</accession>
<evidence type="ECO:0000256" key="1">
    <source>
        <dbReference type="SAM" id="SignalP"/>
    </source>
</evidence>
<organism evidence="3 4">
    <name type="scientific">Paenibacillus dokdonensis</name>
    <dbReference type="NCBI Taxonomy" id="2567944"/>
    <lineage>
        <taxon>Bacteria</taxon>
        <taxon>Bacillati</taxon>
        <taxon>Bacillota</taxon>
        <taxon>Bacilli</taxon>
        <taxon>Bacillales</taxon>
        <taxon>Paenibacillaceae</taxon>
        <taxon>Paenibacillus</taxon>
    </lineage>
</organism>
<reference evidence="3 4" key="1">
    <citation type="submission" date="2023-03" db="EMBL/GenBank/DDBJ databases">
        <title>Bacillus Genome Sequencing.</title>
        <authorList>
            <person name="Dunlap C."/>
        </authorList>
    </citation>
    <scope>NUCLEOTIDE SEQUENCE [LARGE SCALE GENOMIC DNA]</scope>
    <source>
        <strain evidence="3 4">BD-525</strain>
    </source>
</reference>
<keyword evidence="4" id="KW-1185">Reference proteome</keyword>
<comment type="caution">
    <text evidence="3">The sequence shown here is derived from an EMBL/GenBank/DDBJ whole genome shotgun (WGS) entry which is preliminary data.</text>
</comment>
<gene>
    <name evidence="3" type="ORF">P4H66_22570</name>
</gene>
<sequence length="140" mass="15455">MKMLSMKKGLLLLVGVSSLILSAACSKESGGELKEAQKINVEVNTVQTVLIPGRAILIDAHLTNGKQRVKDASKVSFEIWEKNSEKHDTITATSLQDGTYRIKTMFSEGGVYYVKAHVEHEDTNITSAEQKLIVNEDEFS</sequence>
<proteinExistence type="predicted"/>
<evidence type="ECO:0000259" key="2">
    <source>
        <dbReference type="Pfam" id="PF13115"/>
    </source>
</evidence>
<feature type="chain" id="PRO_5046001468" evidence="1">
    <location>
        <begin position="24"/>
        <end position="140"/>
    </location>
</feature>